<proteinExistence type="predicted"/>
<reference evidence="2 3" key="2">
    <citation type="submission" date="2018-11" db="EMBL/GenBank/DDBJ databases">
        <authorList>
            <consortium name="Pathogen Informatics"/>
        </authorList>
    </citation>
    <scope>NUCLEOTIDE SEQUENCE [LARGE SCALE GENOMIC DNA]</scope>
    <source>
        <strain evidence="2 3">Egypt</strain>
    </source>
</reference>
<dbReference type="EMBL" id="UZAN01049713">
    <property type="protein sequence ID" value="VDP87646.1"/>
    <property type="molecule type" value="Genomic_DNA"/>
</dbReference>
<feature type="compositionally biased region" description="Low complexity" evidence="1">
    <location>
        <begin position="119"/>
        <end position="137"/>
    </location>
</feature>
<dbReference type="OrthoDB" id="10064127at2759"/>
<dbReference type="Proteomes" id="UP000272942">
    <property type="component" value="Unassembled WGS sequence"/>
</dbReference>
<evidence type="ECO:0000313" key="3">
    <source>
        <dbReference type="Proteomes" id="UP000272942"/>
    </source>
</evidence>
<accession>A0A183AV20</accession>
<sequence length="225" mass="25240">MQNRSILFLTLGGRELYSLVKNLAFPNVPAELPCREFILQLNKQASKCNYGDRLEEQLWDRLIAGINNISSQGKMLKKKDITFAEARKICEQSDDLCAATNADTPVLFHLKSTKPLRDVPSVHNSPQVPQVPSSSRTQPKAAINRCLSCGEYHPRSTCRFRNAAYHACGKMGHIRKVCRMPKCSLVDSHIPTADENSSPIYTLHTTKPKSQFVSAPLRFESGMEH</sequence>
<protein>
    <submittedName>
        <fullName evidence="4">CCHC-type domain-containing protein</fullName>
    </submittedName>
</protein>
<dbReference type="WBParaSite" id="ECPE_0001083801-mRNA-1">
    <property type="protein sequence ID" value="ECPE_0001083801-mRNA-1"/>
    <property type="gene ID" value="ECPE_0001083801"/>
</dbReference>
<evidence type="ECO:0000313" key="4">
    <source>
        <dbReference type="WBParaSite" id="ECPE_0001083801-mRNA-1"/>
    </source>
</evidence>
<gene>
    <name evidence="2" type="ORF">ECPE_LOCUS10804</name>
</gene>
<evidence type="ECO:0000256" key="1">
    <source>
        <dbReference type="SAM" id="MobiDB-lite"/>
    </source>
</evidence>
<name>A0A183AV20_9TREM</name>
<dbReference type="AlphaFoldDB" id="A0A183AV20"/>
<evidence type="ECO:0000313" key="2">
    <source>
        <dbReference type="EMBL" id="VDP87646.1"/>
    </source>
</evidence>
<organism evidence="4">
    <name type="scientific">Echinostoma caproni</name>
    <dbReference type="NCBI Taxonomy" id="27848"/>
    <lineage>
        <taxon>Eukaryota</taxon>
        <taxon>Metazoa</taxon>
        <taxon>Spiralia</taxon>
        <taxon>Lophotrochozoa</taxon>
        <taxon>Platyhelminthes</taxon>
        <taxon>Trematoda</taxon>
        <taxon>Digenea</taxon>
        <taxon>Plagiorchiida</taxon>
        <taxon>Echinostomata</taxon>
        <taxon>Echinostomatoidea</taxon>
        <taxon>Echinostomatidae</taxon>
        <taxon>Echinostoma</taxon>
    </lineage>
</organism>
<keyword evidence="3" id="KW-1185">Reference proteome</keyword>
<feature type="region of interest" description="Disordered" evidence="1">
    <location>
        <begin position="118"/>
        <end position="137"/>
    </location>
</feature>
<reference evidence="4" key="1">
    <citation type="submission" date="2016-06" db="UniProtKB">
        <authorList>
            <consortium name="WormBaseParasite"/>
        </authorList>
    </citation>
    <scope>IDENTIFICATION</scope>
</reference>